<dbReference type="Gene3D" id="4.10.240.10">
    <property type="entry name" value="Zn(2)-C6 fungal-type DNA-binding domain"/>
    <property type="match status" value="1"/>
</dbReference>
<dbReference type="GO" id="GO:0006351">
    <property type="term" value="P:DNA-templated transcription"/>
    <property type="evidence" value="ECO:0007669"/>
    <property type="project" value="InterPro"/>
</dbReference>
<dbReference type="PANTHER" id="PTHR46910:SF38">
    <property type="entry name" value="ZN(2)-C6 FUNGAL-TYPE DOMAIN-CONTAINING PROTEIN"/>
    <property type="match status" value="1"/>
</dbReference>
<feature type="region of interest" description="Disordered" evidence="2">
    <location>
        <begin position="583"/>
        <end position="612"/>
    </location>
</feature>
<dbReference type="InterPro" id="IPR050987">
    <property type="entry name" value="AtrR-like"/>
</dbReference>
<dbReference type="CDD" id="cd12148">
    <property type="entry name" value="fungal_TF_MHR"/>
    <property type="match status" value="1"/>
</dbReference>
<organism evidence="4 5">
    <name type="scientific">Cylindrobasidium torrendii FP15055 ss-10</name>
    <dbReference type="NCBI Taxonomy" id="1314674"/>
    <lineage>
        <taxon>Eukaryota</taxon>
        <taxon>Fungi</taxon>
        <taxon>Dikarya</taxon>
        <taxon>Basidiomycota</taxon>
        <taxon>Agaricomycotina</taxon>
        <taxon>Agaricomycetes</taxon>
        <taxon>Agaricomycetidae</taxon>
        <taxon>Agaricales</taxon>
        <taxon>Marasmiineae</taxon>
        <taxon>Physalacriaceae</taxon>
        <taxon>Cylindrobasidium</taxon>
    </lineage>
</organism>
<dbReference type="GO" id="GO:0003677">
    <property type="term" value="F:DNA binding"/>
    <property type="evidence" value="ECO:0007669"/>
    <property type="project" value="InterPro"/>
</dbReference>
<evidence type="ECO:0000313" key="5">
    <source>
        <dbReference type="Proteomes" id="UP000054007"/>
    </source>
</evidence>
<evidence type="ECO:0000256" key="2">
    <source>
        <dbReference type="SAM" id="MobiDB-lite"/>
    </source>
</evidence>
<proteinExistence type="predicted"/>
<dbReference type="PANTHER" id="PTHR46910">
    <property type="entry name" value="TRANSCRIPTION FACTOR PDR1"/>
    <property type="match status" value="1"/>
</dbReference>
<dbReference type="InterPro" id="IPR036864">
    <property type="entry name" value="Zn2-C6_fun-type_DNA-bd_sf"/>
</dbReference>
<name>A0A0D7AYA8_9AGAR</name>
<reference evidence="4 5" key="1">
    <citation type="journal article" date="2015" name="Fungal Genet. Biol.">
        <title>Evolution of novel wood decay mechanisms in Agaricales revealed by the genome sequences of Fistulina hepatica and Cylindrobasidium torrendii.</title>
        <authorList>
            <person name="Floudas D."/>
            <person name="Held B.W."/>
            <person name="Riley R."/>
            <person name="Nagy L.G."/>
            <person name="Koehler G."/>
            <person name="Ransdell A.S."/>
            <person name="Younus H."/>
            <person name="Chow J."/>
            <person name="Chiniquy J."/>
            <person name="Lipzen A."/>
            <person name="Tritt A."/>
            <person name="Sun H."/>
            <person name="Haridas S."/>
            <person name="LaButti K."/>
            <person name="Ohm R.A."/>
            <person name="Kues U."/>
            <person name="Blanchette R.A."/>
            <person name="Grigoriev I.V."/>
            <person name="Minto R.E."/>
            <person name="Hibbett D.S."/>
        </authorList>
    </citation>
    <scope>NUCLEOTIDE SEQUENCE [LARGE SCALE GENOMIC DNA]</scope>
    <source>
        <strain evidence="4 5">FP15055 ss-10</strain>
    </source>
</reference>
<sequence length="750" mass="85139">MPGRKCSNCLHTNSKCTHVEVLNALGSARGYVLRLERRVKDLENLFAQLLPAVNVEEKLKELSGREPEASDDGTSSNNEELTVAALSENMRRLVFRGDTIDQRFYGKSCIYAGVVPTLRQKRAYIQCNSSAEPWHDKPPTERRTEMWCTQPWPDEGMSLAAQNLPRRYTFPPESLLLSLVDLYFEHENPYLPLLHRPTFQHALATYQHLYDPHFGATVLLVCALGAPHSHDLEVFVNGRGTAGWKWFIQVSDCCRNLCDQTLPSVYEVQMHALACTYLLSCALWRGVHMRIQLALRLIQDVGAHTQYYHREPNTHTELWRRAFWVLFCLDVHVAMIGGTTVSTTYEDFDVDFPFDCDDEYWDHPDPACNFKQPLGTPSSLSYFVCHTKLAVIKLRIHHALYTIRKPFKTRITPVPSQEDMLALHDEQLWQWYREIPPHLADDAPVPFGSKVAMQRVILHYTFQHLRVFTHQPYIIDITEKEKLRQSRSAEVCQQAIDGAHEALCSLDKQEWPFSLVFQLISCGTLFAVTQVFLLFGTGRATRQGMEKIMRQLEPMRQLESRVPVCGATADVIEDLFVSKADLAGHEPEASRPADALDDTEEERPKKRCTTESVNVSASPLAYTANAMSIPEHNNTPAVAPESYTYGIGPGSSSWVPPYAHQQQSWNQDLNANLQQDQDLGYFVGEVFCPQTVFTSGPTQYGNAHEYGQTGTGYTSGYGEWDHHQPDGPGVVLQGNEYSTLAHPWDGRRYM</sequence>
<dbReference type="Proteomes" id="UP000054007">
    <property type="component" value="Unassembled WGS sequence"/>
</dbReference>
<dbReference type="EMBL" id="KN880732">
    <property type="protein sequence ID" value="KIY62970.1"/>
    <property type="molecule type" value="Genomic_DNA"/>
</dbReference>
<accession>A0A0D7AYA8</accession>
<dbReference type="GO" id="GO:0008270">
    <property type="term" value="F:zinc ion binding"/>
    <property type="evidence" value="ECO:0007669"/>
    <property type="project" value="InterPro"/>
</dbReference>
<dbReference type="Pfam" id="PF04082">
    <property type="entry name" value="Fungal_trans"/>
    <property type="match status" value="1"/>
</dbReference>
<evidence type="ECO:0000259" key="3">
    <source>
        <dbReference type="SMART" id="SM00906"/>
    </source>
</evidence>
<dbReference type="InterPro" id="IPR007219">
    <property type="entry name" value="XnlR_reg_dom"/>
</dbReference>
<gene>
    <name evidence="4" type="ORF">CYLTODRAFT_403878</name>
</gene>
<keyword evidence="5" id="KW-1185">Reference proteome</keyword>
<dbReference type="SMART" id="SM00906">
    <property type="entry name" value="Fungal_trans"/>
    <property type="match status" value="1"/>
</dbReference>
<evidence type="ECO:0000313" key="4">
    <source>
        <dbReference type="EMBL" id="KIY62970.1"/>
    </source>
</evidence>
<evidence type="ECO:0000256" key="1">
    <source>
        <dbReference type="ARBA" id="ARBA00023242"/>
    </source>
</evidence>
<keyword evidence="1" id="KW-0539">Nucleus</keyword>
<dbReference type="OrthoDB" id="4456959at2759"/>
<feature type="domain" description="Xylanolytic transcriptional activator regulatory" evidence="3">
    <location>
        <begin position="287"/>
        <end position="359"/>
    </location>
</feature>
<protein>
    <recommendedName>
        <fullName evidence="3">Xylanolytic transcriptional activator regulatory domain-containing protein</fullName>
    </recommendedName>
</protein>
<dbReference type="GO" id="GO:0000981">
    <property type="term" value="F:DNA-binding transcription factor activity, RNA polymerase II-specific"/>
    <property type="evidence" value="ECO:0007669"/>
    <property type="project" value="InterPro"/>
</dbReference>
<dbReference type="AlphaFoldDB" id="A0A0D7AYA8"/>
<dbReference type="STRING" id="1314674.A0A0D7AYA8"/>